<reference evidence="2 3" key="1">
    <citation type="submission" date="2019-07" db="EMBL/GenBank/DDBJ databases">
        <title>Whole genome shotgun sequence of Novosphingobium sediminis NBRC 106119.</title>
        <authorList>
            <person name="Hosoyama A."/>
            <person name="Uohara A."/>
            <person name="Ohji S."/>
            <person name="Ichikawa N."/>
        </authorList>
    </citation>
    <scope>NUCLEOTIDE SEQUENCE [LARGE SCALE GENOMIC DNA]</scope>
    <source>
        <strain evidence="2 3">NBRC 106119</strain>
    </source>
</reference>
<dbReference type="Pfam" id="PF03747">
    <property type="entry name" value="ADP_ribosyl_GH"/>
    <property type="match status" value="1"/>
</dbReference>
<evidence type="ECO:0000313" key="2">
    <source>
        <dbReference type="EMBL" id="GEO02220.1"/>
    </source>
</evidence>
<evidence type="ECO:0000313" key="3">
    <source>
        <dbReference type="Proteomes" id="UP000321464"/>
    </source>
</evidence>
<feature type="binding site" evidence="1">
    <location>
        <position position="60"/>
    </location>
    <ligand>
        <name>Mg(2+)</name>
        <dbReference type="ChEBI" id="CHEBI:18420"/>
        <label>1</label>
    </ligand>
</feature>
<keyword evidence="2" id="KW-0378">Hydrolase</keyword>
<keyword evidence="3" id="KW-1185">Reference proteome</keyword>
<dbReference type="Proteomes" id="UP000321464">
    <property type="component" value="Unassembled WGS sequence"/>
</dbReference>
<dbReference type="GO" id="GO:0046872">
    <property type="term" value="F:metal ion binding"/>
    <property type="evidence" value="ECO:0007669"/>
    <property type="project" value="UniProtKB-KW"/>
</dbReference>
<evidence type="ECO:0000256" key="1">
    <source>
        <dbReference type="PIRSR" id="PIRSR605502-1"/>
    </source>
</evidence>
<dbReference type="InterPro" id="IPR005502">
    <property type="entry name" value="Ribosyl_crysJ1"/>
</dbReference>
<protein>
    <submittedName>
        <fullName evidence="2">ADP-ribosylglycohydrolase</fullName>
    </submittedName>
</protein>
<dbReference type="GO" id="GO:0016787">
    <property type="term" value="F:hydrolase activity"/>
    <property type="evidence" value="ECO:0007669"/>
    <property type="project" value="UniProtKB-KW"/>
</dbReference>
<feature type="binding site" evidence="1">
    <location>
        <position position="61"/>
    </location>
    <ligand>
        <name>Mg(2+)</name>
        <dbReference type="ChEBI" id="CHEBI:18420"/>
        <label>1</label>
    </ligand>
</feature>
<gene>
    <name evidence="2" type="primary">draG</name>
    <name evidence="2" type="ORF">NSE01_40520</name>
</gene>
<comment type="caution">
    <text evidence="2">The sequence shown here is derived from an EMBL/GenBank/DDBJ whole genome shotgun (WGS) entry which is preliminary data.</text>
</comment>
<dbReference type="PANTHER" id="PTHR16222">
    <property type="entry name" value="ADP-RIBOSYLGLYCOHYDROLASE"/>
    <property type="match status" value="1"/>
</dbReference>
<dbReference type="RefSeq" id="WP_246135310.1">
    <property type="nucleotide sequence ID" value="NZ_BJYR01000040.1"/>
</dbReference>
<feature type="binding site" evidence="1">
    <location>
        <position position="62"/>
    </location>
    <ligand>
        <name>Mg(2+)</name>
        <dbReference type="ChEBI" id="CHEBI:18420"/>
        <label>1</label>
    </ligand>
</feature>
<proteinExistence type="predicted"/>
<dbReference type="PANTHER" id="PTHR16222:SF12">
    <property type="entry name" value="ADP-RIBOSYLGLYCOHYDROLASE-RELATED"/>
    <property type="match status" value="1"/>
</dbReference>
<comment type="cofactor">
    <cofactor evidence="1">
        <name>Mg(2+)</name>
        <dbReference type="ChEBI" id="CHEBI:18420"/>
    </cofactor>
    <text evidence="1">Binds 2 magnesium ions per subunit.</text>
</comment>
<dbReference type="InterPro" id="IPR036705">
    <property type="entry name" value="Ribosyl_crysJ1_sf"/>
</dbReference>
<dbReference type="Gene3D" id="1.10.4080.10">
    <property type="entry name" value="ADP-ribosylation/Crystallin J1"/>
    <property type="match status" value="1"/>
</dbReference>
<name>A0A512AR77_9SPHN</name>
<keyword evidence="1" id="KW-0460">Magnesium</keyword>
<feature type="binding site" evidence="1">
    <location>
        <position position="261"/>
    </location>
    <ligand>
        <name>Mg(2+)</name>
        <dbReference type="ChEBI" id="CHEBI:18420"/>
        <label>1</label>
    </ligand>
</feature>
<feature type="binding site" evidence="1">
    <location>
        <position position="259"/>
    </location>
    <ligand>
        <name>Mg(2+)</name>
        <dbReference type="ChEBI" id="CHEBI:18420"/>
        <label>1</label>
    </ligand>
</feature>
<dbReference type="AlphaFoldDB" id="A0A512AR77"/>
<accession>A0A512AR77</accession>
<dbReference type="InterPro" id="IPR050792">
    <property type="entry name" value="ADP-ribosylglycohydrolase"/>
</dbReference>
<dbReference type="EMBL" id="BJYR01000040">
    <property type="protein sequence ID" value="GEO02220.1"/>
    <property type="molecule type" value="Genomic_DNA"/>
</dbReference>
<dbReference type="SUPFAM" id="SSF101478">
    <property type="entry name" value="ADP-ribosylglycohydrolase"/>
    <property type="match status" value="1"/>
</dbReference>
<keyword evidence="1" id="KW-0479">Metal-binding</keyword>
<sequence>MSQDRTDLAAIEDRALGALLGLAVGDALGTTLEFTRRDSYPHLTDMIGGGPFELEPGQWTDDTSMALALAESLLAKPDLDEIDLMGRFANWYVHGVNSCTGSCFDIGNATRTAIDTWLRTGRALAGSTDPNTAGNGSLMRLSPVAIRHWPDPATLVDVAKRQSLTTHGAPQAVEACARFALVLADAIAGRDWREALDCQETSDDLAIAAIIKGNWRSKGRLDIASSGYVIHSLEAAFWCVDQTETFRDAVLIAANLGDDADTTAAITGQLAGVVHGAGAIPQTWLDKLAWREDIESLASRLFAASLEGR</sequence>
<feature type="binding site" evidence="1">
    <location>
        <position position="262"/>
    </location>
    <ligand>
        <name>Mg(2+)</name>
        <dbReference type="ChEBI" id="CHEBI:18420"/>
        <label>1</label>
    </ligand>
</feature>
<organism evidence="2 3">
    <name type="scientific">Novosphingobium sediminis</name>
    <dbReference type="NCBI Taxonomy" id="707214"/>
    <lineage>
        <taxon>Bacteria</taxon>
        <taxon>Pseudomonadati</taxon>
        <taxon>Pseudomonadota</taxon>
        <taxon>Alphaproteobacteria</taxon>
        <taxon>Sphingomonadales</taxon>
        <taxon>Sphingomonadaceae</taxon>
        <taxon>Novosphingobium</taxon>
    </lineage>
</organism>